<reference evidence="3" key="2">
    <citation type="journal article" date="2018" name="Plant J.">
        <title>The Sorghum bicolor reference genome: improved assembly, gene annotations, a transcriptome atlas, and signatures of genome organization.</title>
        <authorList>
            <person name="McCormick R.F."/>
            <person name="Truong S.K."/>
            <person name="Sreedasyam A."/>
            <person name="Jenkins J."/>
            <person name="Shu S."/>
            <person name="Sims D."/>
            <person name="Kennedy M."/>
            <person name="Amirebrahimi M."/>
            <person name="Weers B.D."/>
            <person name="McKinley B."/>
            <person name="Mattison A."/>
            <person name="Morishige D.T."/>
            <person name="Grimwood J."/>
            <person name="Schmutz J."/>
            <person name="Mullet J.E."/>
        </authorList>
    </citation>
    <scope>NUCLEOTIDE SEQUENCE [LARGE SCALE GENOMIC DNA]</scope>
    <source>
        <strain evidence="3">cv. BTx623</strain>
    </source>
</reference>
<evidence type="ECO:0000313" key="2">
    <source>
        <dbReference type="EMBL" id="OQU90198.1"/>
    </source>
</evidence>
<sequence>MEIVPHGRRGGGNEREVTEEKMTLRRAWRSESWTCMHQDARYMMTDNRTNRGRQEGTRPAMKMPTQSTGRGASHECVRGAPLLHRWALMPAHSPWVAAFWKSESAVT</sequence>
<feature type="compositionally biased region" description="Basic and acidic residues" evidence="1">
    <location>
        <begin position="11"/>
        <end position="20"/>
    </location>
</feature>
<name>A0A1W0W704_SORBI</name>
<reference evidence="2 3" key="1">
    <citation type="journal article" date="2009" name="Nature">
        <title>The Sorghum bicolor genome and the diversification of grasses.</title>
        <authorList>
            <person name="Paterson A.H."/>
            <person name="Bowers J.E."/>
            <person name="Bruggmann R."/>
            <person name="Dubchak I."/>
            <person name="Grimwood J."/>
            <person name="Gundlach H."/>
            <person name="Haberer G."/>
            <person name="Hellsten U."/>
            <person name="Mitros T."/>
            <person name="Poliakov A."/>
            <person name="Schmutz J."/>
            <person name="Spannagl M."/>
            <person name="Tang H."/>
            <person name="Wang X."/>
            <person name="Wicker T."/>
            <person name="Bharti A.K."/>
            <person name="Chapman J."/>
            <person name="Feltus F.A."/>
            <person name="Gowik U."/>
            <person name="Grigoriev I.V."/>
            <person name="Lyons E."/>
            <person name="Maher C.A."/>
            <person name="Martis M."/>
            <person name="Narechania A."/>
            <person name="Otillar R.P."/>
            <person name="Penning B.W."/>
            <person name="Salamov A.A."/>
            <person name="Wang Y."/>
            <person name="Zhang L."/>
            <person name="Carpita N.C."/>
            <person name="Freeling M."/>
            <person name="Gingle A.R."/>
            <person name="Hash C.T."/>
            <person name="Keller B."/>
            <person name="Klein P."/>
            <person name="Kresovich S."/>
            <person name="McCann M.C."/>
            <person name="Ming R."/>
            <person name="Peterson D.G."/>
            <person name="Mehboob-ur-Rahman"/>
            <person name="Ware D."/>
            <person name="Westhoff P."/>
            <person name="Mayer K.F."/>
            <person name="Messing J."/>
            <person name="Rokhsar D.S."/>
        </authorList>
    </citation>
    <scope>NUCLEOTIDE SEQUENCE [LARGE SCALE GENOMIC DNA]</scope>
    <source>
        <strain evidence="3">cv. BTx623</strain>
    </source>
</reference>
<protein>
    <submittedName>
        <fullName evidence="2">Uncharacterized protein</fullName>
    </submittedName>
</protein>
<gene>
    <name evidence="2" type="ORF">SORBI_3002G363433</name>
</gene>
<feature type="region of interest" description="Disordered" evidence="1">
    <location>
        <begin position="1"/>
        <end position="20"/>
    </location>
</feature>
<accession>A0A1W0W704</accession>
<dbReference type="EMBL" id="CM000761">
    <property type="protein sequence ID" value="OQU90198.1"/>
    <property type="molecule type" value="Genomic_DNA"/>
</dbReference>
<organism evidence="2 3">
    <name type="scientific">Sorghum bicolor</name>
    <name type="common">Sorghum</name>
    <name type="synonym">Sorghum vulgare</name>
    <dbReference type="NCBI Taxonomy" id="4558"/>
    <lineage>
        <taxon>Eukaryota</taxon>
        <taxon>Viridiplantae</taxon>
        <taxon>Streptophyta</taxon>
        <taxon>Embryophyta</taxon>
        <taxon>Tracheophyta</taxon>
        <taxon>Spermatophyta</taxon>
        <taxon>Magnoliopsida</taxon>
        <taxon>Liliopsida</taxon>
        <taxon>Poales</taxon>
        <taxon>Poaceae</taxon>
        <taxon>PACMAD clade</taxon>
        <taxon>Panicoideae</taxon>
        <taxon>Andropogonodae</taxon>
        <taxon>Andropogoneae</taxon>
        <taxon>Sorghinae</taxon>
        <taxon>Sorghum</taxon>
    </lineage>
</organism>
<feature type="region of interest" description="Disordered" evidence="1">
    <location>
        <begin position="44"/>
        <end position="73"/>
    </location>
</feature>
<evidence type="ECO:0000256" key="1">
    <source>
        <dbReference type="SAM" id="MobiDB-lite"/>
    </source>
</evidence>
<keyword evidence="3" id="KW-1185">Reference proteome</keyword>
<dbReference type="AlphaFoldDB" id="A0A1W0W704"/>
<dbReference type="Gramene" id="OQU90198">
    <property type="protein sequence ID" value="OQU90198"/>
    <property type="gene ID" value="SORBI_3002G363433"/>
</dbReference>
<evidence type="ECO:0000313" key="3">
    <source>
        <dbReference type="Proteomes" id="UP000000768"/>
    </source>
</evidence>
<dbReference type="InParanoid" id="A0A1W0W704"/>
<proteinExistence type="predicted"/>
<dbReference type="Proteomes" id="UP000000768">
    <property type="component" value="Chromosome 2"/>
</dbReference>